<keyword evidence="10 17" id="KW-0269">Exonuclease</keyword>
<evidence type="ECO:0000256" key="12">
    <source>
        <dbReference type="ARBA" id="ARBA00022881"/>
    </source>
</evidence>
<dbReference type="InterPro" id="IPR006086">
    <property type="entry name" value="XPG-I_dom"/>
</dbReference>
<dbReference type="WBParaSite" id="SMUV_0000254401-mRNA-1">
    <property type="protein sequence ID" value="SMUV_0000254401-mRNA-1"/>
    <property type="gene ID" value="SMUV_0000254401"/>
</dbReference>
<keyword evidence="12 17" id="KW-0267">Excision nuclease</keyword>
<evidence type="ECO:0000256" key="7">
    <source>
        <dbReference type="ARBA" id="ARBA00022763"/>
    </source>
</evidence>
<keyword evidence="8 17" id="KW-0228">DNA excision</keyword>
<dbReference type="SUPFAM" id="SSF88723">
    <property type="entry name" value="PIN domain-like"/>
    <property type="match status" value="1"/>
</dbReference>
<evidence type="ECO:0000256" key="17">
    <source>
        <dbReference type="RuleBase" id="RU910737"/>
    </source>
</evidence>
<keyword evidence="13 17" id="KW-0238">DNA-binding</keyword>
<keyword evidence="7 17" id="KW-0227">DNA damage</keyword>
<dbReference type="PANTHER" id="PTHR11081:SF8">
    <property type="entry name" value="EXONUCLEASE 1"/>
    <property type="match status" value="1"/>
</dbReference>
<keyword evidence="5 17" id="KW-0479">Metal-binding</keyword>
<dbReference type="SMART" id="SM00485">
    <property type="entry name" value="XPGN"/>
    <property type="match status" value="1"/>
</dbReference>
<dbReference type="AlphaFoldDB" id="A0A0N5AE95"/>
<comment type="cofactor">
    <cofactor evidence="17">
        <name>Mg(2+)</name>
        <dbReference type="ChEBI" id="CHEBI:18420"/>
    </cofactor>
    <text evidence="17">Binds 2 magnesium ions per subunit. They probably participate in the reaction catalyzed by the enzyme. May bind an additional third magnesium ion after substrate binding.</text>
</comment>
<dbReference type="InterPro" id="IPR008918">
    <property type="entry name" value="HhH2"/>
</dbReference>
<reference evidence="21" key="1">
    <citation type="submission" date="2017-02" db="UniProtKB">
        <authorList>
            <consortium name="WormBaseParasite"/>
        </authorList>
    </citation>
    <scope>IDENTIFICATION</scope>
</reference>
<dbReference type="SMART" id="SM00484">
    <property type="entry name" value="XPGI"/>
    <property type="match status" value="1"/>
</dbReference>
<evidence type="ECO:0000256" key="15">
    <source>
        <dbReference type="ARBA" id="ARBA00023242"/>
    </source>
</evidence>
<evidence type="ECO:0000256" key="10">
    <source>
        <dbReference type="ARBA" id="ARBA00022839"/>
    </source>
</evidence>
<dbReference type="InterPro" id="IPR029060">
    <property type="entry name" value="PIN-like_dom_sf"/>
</dbReference>
<dbReference type="SMART" id="SM00279">
    <property type="entry name" value="HhH2"/>
    <property type="match status" value="1"/>
</dbReference>
<keyword evidence="4 17" id="KW-0540">Nuclease</keyword>
<evidence type="ECO:0000256" key="1">
    <source>
        <dbReference type="ARBA" id="ARBA00004123"/>
    </source>
</evidence>
<feature type="domain" description="XPG N-terminal" evidence="19">
    <location>
        <begin position="1"/>
        <end position="99"/>
    </location>
</feature>
<dbReference type="GO" id="GO:0006298">
    <property type="term" value="P:mismatch repair"/>
    <property type="evidence" value="ECO:0007669"/>
    <property type="project" value="TreeGrafter"/>
</dbReference>
<dbReference type="EC" id="3.1.-.-" evidence="17"/>
<organism evidence="20 21">
    <name type="scientific">Syphacia muris</name>
    <dbReference type="NCBI Taxonomy" id="451379"/>
    <lineage>
        <taxon>Eukaryota</taxon>
        <taxon>Metazoa</taxon>
        <taxon>Ecdysozoa</taxon>
        <taxon>Nematoda</taxon>
        <taxon>Chromadorea</taxon>
        <taxon>Rhabditida</taxon>
        <taxon>Spirurina</taxon>
        <taxon>Oxyuridomorpha</taxon>
        <taxon>Oxyuroidea</taxon>
        <taxon>Oxyuridae</taxon>
        <taxon>Syphacia</taxon>
    </lineage>
</organism>
<name>A0A0N5AE95_9BILA</name>
<keyword evidence="6" id="KW-0255">Endonuclease</keyword>
<dbReference type="GO" id="GO:0035312">
    <property type="term" value="F:5'-3' DNA exonuclease activity"/>
    <property type="evidence" value="ECO:0007669"/>
    <property type="project" value="UniProtKB-UniRule"/>
</dbReference>
<proteinExistence type="inferred from homology"/>
<comment type="subcellular location">
    <subcellularLocation>
        <location evidence="1 17">Nucleus</location>
    </subcellularLocation>
</comment>
<dbReference type="PANTHER" id="PTHR11081">
    <property type="entry name" value="FLAP ENDONUCLEASE FAMILY MEMBER"/>
    <property type="match status" value="1"/>
</dbReference>
<comment type="function">
    <text evidence="16">5'-&gt;3' double-stranded DNA exonuclease which may also contain a cryptic 3'-&gt;5' double-stranded DNA exonuclease activity. Also exhibits endonuclease activity against 5'-overhanging flap structures similar to those generated by displacement synthesis when DNA polymerase encounters the 5'-end of a downstream Okazaki fragment. Required for DNA mismatch repair (MMR).</text>
</comment>
<accession>A0A0N5AE95</accession>
<evidence type="ECO:0000259" key="19">
    <source>
        <dbReference type="SMART" id="SM00485"/>
    </source>
</evidence>
<dbReference type="SUPFAM" id="SSF47807">
    <property type="entry name" value="5' to 3' exonuclease, C-terminal subdomain"/>
    <property type="match status" value="1"/>
</dbReference>
<dbReference type="PRINTS" id="PR00853">
    <property type="entry name" value="XPGRADSUPER"/>
</dbReference>
<dbReference type="GO" id="GO:0017108">
    <property type="term" value="F:5'-flap endonuclease activity"/>
    <property type="evidence" value="ECO:0007669"/>
    <property type="project" value="TreeGrafter"/>
</dbReference>
<keyword evidence="14 17" id="KW-0234">DNA repair</keyword>
<evidence type="ECO:0000256" key="13">
    <source>
        <dbReference type="ARBA" id="ARBA00023125"/>
    </source>
</evidence>
<dbReference type="GO" id="GO:0003677">
    <property type="term" value="F:DNA binding"/>
    <property type="evidence" value="ECO:0007669"/>
    <property type="project" value="UniProtKB-UniRule"/>
</dbReference>
<dbReference type="GO" id="GO:0005634">
    <property type="term" value="C:nucleus"/>
    <property type="evidence" value="ECO:0007669"/>
    <property type="project" value="UniProtKB-SubCell"/>
</dbReference>
<dbReference type="Pfam" id="PF00867">
    <property type="entry name" value="XPG_I"/>
    <property type="match status" value="1"/>
</dbReference>
<evidence type="ECO:0000256" key="9">
    <source>
        <dbReference type="ARBA" id="ARBA00022801"/>
    </source>
</evidence>
<dbReference type="Gene3D" id="3.40.50.1010">
    <property type="entry name" value="5'-nuclease"/>
    <property type="match status" value="1"/>
</dbReference>
<dbReference type="InterPro" id="IPR036279">
    <property type="entry name" value="5-3_exonuclease_C_sf"/>
</dbReference>
<dbReference type="Pfam" id="PF00752">
    <property type="entry name" value="XPG_N"/>
    <property type="match status" value="1"/>
</dbReference>
<evidence type="ECO:0000256" key="2">
    <source>
        <dbReference type="ARBA" id="ARBA00010563"/>
    </source>
</evidence>
<evidence type="ECO:0000256" key="5">
    <source>
        <dbReference type="ARBA" id="ARBA00022723"/>
    </source>
</evidence>
<evidence type="ECO:0000259" key="18">
    <source>
        <dbReference type="SMART" id="SM00484"/>
    </source>
</evidence>
<evidence type="ECO:0000256" key="8">
    <source>
        <dbReference type="ARBA" id="ARBA00022769"/>
    </source>
</evidence>
<dbReference type="FunFam" id="3.40.50.1010:FF:000096">
    <property type="entry name" value="Exonuclease 1"/>
    <property type="match status" value="1"/>
</dbReference>
<feature type="domain" description="XPG-I" evidence="18">
    <location>
        <begin position="139"/>
        <end position="208"/>
    </location>
</feature>
<dbReference type="InterPro" id="IPR006084">
    <property type="entry name" value="XPG/Rad2"/>
</dbReference>
<sequence length="421" mass="47551">MGIQNLLPFVKNACRQSNIREIAGHSVAVDVSCLLHRGLFGCASAVAQGQQTDFYVKYVAKYVNILVSIGCHVILVFDGKPLPAKKEINNARRERRDFNKRKGDQLLSEGKPSEAYSFFKRCTTITAEVVNKTIEALKDLDMVDILVAPYESDAQLAFLTKTNKAYAVITEDSDLIPFGCERIIFKLNHKDGSCTIYERNNLPKCFKGTLGKEFDFTKFRRICILAGCDYLQSGLPGVGLSKATTFFSKASGWDLRQVLPRLPRYLNMKSLNVKKEFIEDFIRAENTFLYQIVYDTSERRQRPLNDYPVMAINNLGDHDEDDFVGVTMTDDSDGVDYSYAGEIQPAMLAIRLALGHNLESESSMSDKFFLHSEPPEWSIWSQEFKPGVQRMIAKKNKEKNTCGAFTVSCPQKKVVKYIALL</sequence>
<comment type="similarity">
    <text evidence="2 17">Belongs to the XPG/RAD2 endonuclease family. EXO1 subfamily.</text>
</comment>
<dbReference type="GO" id="GO:0006310">
    <property type="term" value="P:DNA recombination"/>
    <property type="evidence" value="ECO:0007669"/>
    <property type="project" value="TreeGrafter"/>
</dbReference>
<evidence type="ECO:0000256" key="3">
    <source>
        <dbReference type="ARBA" id="ARBA00020324"/>
    </source>
</evidence>
<keyword evidence="11 17" id="KW-0460">Magnesium</keyword>
<evidence type="ECO:0000313" key="20">
    <source>
        <dbReference type="Proteomes" id="UP000046393"/>
    </source>
</evidence>
<dbReference type="STRING" id="451379.A0A0N5AE95"/>
<comment type="function">
    <text evidence="17">5'-&gt;3' double-stranded DNA exonuclease which may also possess a cryptic 3'-&gt;5' double-stranded DNA exonuclease activity. Functions in DNA mismatch repair.</text>
</comment>
<dbReference type="GO" id="GO:0046872">
    <property type="term" value="F:metal ion binding"/>
    <property type="evidence" value="ECO:0007669"/>
    <property type="project" value="UniProtKB-UniRule"/>
</dbReference>
<evidence type="ECO:0000256" key="14">
    <source>
        <dbReference type="ARBA" id="ARBA00023204"/>
    </source>
</evidence>
<dbReference type="InterPro" id="IPR044752">
    <property type="entry name" value="PIN-like_EXO1"/>
</dbReference>
<evidence type="ECO:0000256" key="16">
    <source>
        <dbReference type="ARBA" id="ARBA00055562"/>
    </source>
</evidence>
<evidence type="ECO:0000256" key="4">
    <source>
        <dbReference type="ARBA" id="ARBA00022722"/>
    </source>
</evidence>
<protein>
    <recommendedName>
        <fullName evidence="3 17">Exonuclease 1</fullName>
        <ecNumber evidence="17">3.1.-.-</ecNumber>
    </recommendedName>
</protein>
<dbReference type="InterPro" id="IPR006085">
    <property type="entry name" value="XPG_DNA_repair_N"/>
</dbReference>
<keyword evidence="15 17" id="KW-0539">Nucleus</keyword>
<dbReference type="FunFam" id="1.10.150.20:FF:000011">
    <property type="entry name" value="exonuclease 1"/>
    <property type="match status" value="1"/>
</dbReference>
<keyword evidence="20" id="KW-1185">Reference proteome</keyword>
<evidence type="ECO:0000256" key="11">
    <source>
        <dbReference type="ARBA" id="ARBA00022842"/>
    </source>
</evidence>
<keyword evidence="9 17" id="KW-0378">Hydrolase</keyword>
<dbReference type="CDD" id="cd09857">
    <property type="entry name" value="PIN_EXO1"/>
    <property type="match status" value="1"/>
</dbReference>
<evidence type="ECO:0000313" key="21">
    <source>
        <dbReference type="WBParaSite" id="SMUV_0000254401-mRNA-1"/>
    </source>
</evidence>
<evidence type="ECO:0000256" key="6">
    <source>
        <dbReference type="ARBA" id="ARBA00022759"/>
    </source>
</evidence>
<dbReference type="Gene3D" id="1.10.150.20">
    <property type="entry name" value="5' to 3' exonuclease, C-terminal subdomain"/>
    <property type="match status" value="1"/>
</dbReference>
<dbReference type="Proteomes" id="UP000046393">
    <property type="component" value="Unplaced"/>
</dbReference>